<evidence type="ECO:0000256" key="1">
    <source>
        <dbReference type="SAM" id="MobiDB-lite"/>
    </source>
</evidence>
<reference evidence="2 3" key="1">
    <citation type="submission" date="2014-04" db="EMBL/GenBank/DDBJ databases">
        <authorList>
            <consortium name="DOE Joint Genome Institute"/>
            <person name="Kuo A."/>
            <person name="Kohler A."/>
            <person name="Nagy L.G."/>
            <person name="Floudas D."/>
            <person name="Copeland A."/>
            <person name="Barry K.W."/>
            <person name="Cichocki N."/>
            <person name="Veneault-Fourrey C."/>
            <person name="LaButti K."/>
            <person name="Lindquist E.A."/>
            <person name="Lipzen A."/>
            <person name="Lundell T."/>
            <person name="Morin E."/>
            <person name="Murat C."/>
            <person name="Sun H."/>
            <person name="Tunlid A."/>
            <person name="Henrissat B."/>
            <person name="Grigoriev I.V."/>
            <person name="Hibbett D.S."/>
            <person name="Martin F."/>
            <person name="Nordberg H.P."/>
            <person name="Cantor M.N."/>
            <person name="Hua S.X."/>
        </authorList>
    </citation>
    <scope>NUCLEOTIDE SEQUENCE [LARGE SCALE GENOMIC DNA]</scope>
    <source>
        <strain evidence="2 3">LaAM-08-1</strain>
    </source>
</reference>
<reference evidence="3" key="2">
    <citation type="submission" date="2015-01" db="EMBL/GenBank/DDBJ databases">
        <title>Evolutionary Origins and Diversification of the Mycorrhizal Mutualists.</title>
        <authorList>
            <consortium name="DOE Joint Genome Institute"/>
            <consortium name="Mycorrhizal Genomics Consortium"/>
            <person name="Kohler A."/>
            <person name="Kuo A."/>
            <person name="Nagy L.G."/>
            <person name="Floudas D."/>
            <person name="Copeland A."/>
            <person name="Barry K.W."/>
            <person name="Cichocki N."/>
            <person name="Veneault-Fourrey C."/>
            <person name="LaButti K."/>
            <person name="Lindquist E.A."/>
            <person name="Lipzen A."/>
            <person name="Lundell T."/>
            <person name="Morin E."/>
            <person name="Murat C."/>
            <person name="Riley R."/>
            <person name="Ohm R."/>
            <person name="Sun H."/>
            <person name="Tunlid A."/>
            <person name="Henrissat B."/>
            <person name="Grigoriev I.V."/>
            <person name="Hibbett D.S."/>
            <person name="Martin F."/>
        </authorList>
    </citation>
    <scope>NUCLEOTIDE SEQUENCE [LARGE SCALE GENOMIC DNA]</scope>
    <source>
        <strain evidence="3">LaAM-08-1</strain>
    </source>
</reference>
<feature type="region of interest" description="Disordered" evidence="1">
    <location>
        <begin position="70"/>
        <end position="99"/>
    </location>
</feature>
<proteinExistence type="predicted"/>
<gene>
    <name evidence="2" type="ORF">K443DRAFT_677885</name>
</gene>
<sequence>MTSLRDVSRPRRKQLKTLDPPHRVNRVTRIGEPKVAVKVKDHDSCLLVHWVPVDMREVLNDLQTMDVDARSSENGVYGRPKWRADGSLKSGIPQPRPLNDCQQTVVSATSNWTQTERSRVQVYEFPPPRLRRRFRF</sequence>
<evidence type="ECO:0000313" key="3">
    <source>
        <dbReference type="Proteomes" id="UP000054477"/>
    </source>
</evidence>
<accession>A0A0C9XB37</accession>
<feature type="non-terminal residue" evidence="2">
    <location>
        <position position="136"/>
    </location>
</feature>
<dbReference type="HOGENOM" id="CLU_155621_0_0_1"/>
<name>A0A0C9XB37_9AGAR</name>
<dbReference type="AlphaFoldDB" id="A0A0C9XB37"/>
<dbReference type="EMBL" id="KN838597">
    <property type="protein sequence ID" value="KIK02121.1"/>
    <property type="molecule type" value="Genomic_DNA"/>
</dbReference>
<organism evidence="2 3">
    <name type="scientific">Laccaria amethystina LaAM-08-1</name>
    <dbReference type="NCBI Taxonomy" id="1095629"/>
    <lineage>
        <taxon>Eukaryota</taxon>
        <taxon>Fungi</taxon>
        <taxon>Dikarya</taxon>
        <taxon>Basidiomycota</taxon>
        <taxon>Agaricomycotina</taxon>
        <taxon>Agaricomycetes</taxon>
        <taxon>Agaricomycetidae</taxon>
        <taxon>Agaricales</taxon>
        <taxon>Agaricineae</taxon>
        <taxon>Hydnangiaceae</taxon>
        <taxon>Laccaria</taxon>
    </lineage>
</organism>
<protein>
    <submittedName>
        <fullName evidence="2">Uncharacterized protein</fullName>
    </submittedName>
</protein>
<evidence type="ECO:0000313" key="2">
    <source>
        <dbReference type="EMBL" id="KIK02121.1"/>
    </source>
</evidence>
<dbReference type="Proteomes" id="UP000054477">
    <property type="component" value="Unassembled WGS sequence"/>
</dbReference>
<keyword evidence="3" id="KW-1185">Reference proteome</keyword>